<evidence type="ECO:0000313" key="1">
    <source>
        <dbReference type="EMBL" id="GBP85421.1"/>
    </source>
</evidence>
<gene>
    <name evidence="1" type="ORF">EVAR_64071_1</name>
</gene>
<evidence type="ECO:0000313" key="2">
    <source>
        <dbReference type="Proteomes" id="UP000299102"/>
    </source>
</evidence>
<name>A0A4C1Z9F6_EUMVA</name>
<proteinExistence type="predicted"/>
<protein>
    <submittedName>
        <fullName evidence="1">Uncharacterized protein</fullName>
    </submittedName>
</protein>
<dbReference type="EMBL" id="BGZK01001735">
    <property type="protein sequence ID" value="GBP85421.1"/>
    <property type="molecule type" value="Genomic_DNA"/>
</dbReference>
<dbReference type="AlphaFoldDB" id="A0A4C1Z9F6"/>
<reference evidence="1 2" key="1">
    <citation type="journal article" date="2019" name="Commun. Biol.">
        <title>The bagworm genome reveals a unique fibroin gene that provides high tensile strength.</title>
        <authorList>
            <person name="Kono N."/>
            <person name="Nakamura H."/>
            <person name="Ohtoshi R."/>
            <person name="Tomita M."/>
            <person name="Numata K."/>
            <person name="Arakawa K."/>
        </authorList>
    </citation>
    <scope>NUCLEOTIDE SEQUENCE [LARGE SCALE GENOMIC DNA]</scope>
</reference>
<comment type="caution">
    <text evidence="1">The sequence shown here is derived from an EMBL/GenBank/DDBJ whole genome shotgun (WGS) entry which is preliminary data.</text>
</comment>
<organism evidence="1 2">
    <name type="scientific">Eumeta variegata</name>
    <name type="common">Bagworm moth</name>
    <name type="synonym">Eumeta japonica</name>
    <dbReference type="NCBI Taxonomy" id="151549"/>
    <lineage>
        <taxon>Eukaryota</taxon>
        <taxon>Metazoa</taxon>
        <taxon>Ecdysozoa</taxon>
        <taxon>Arthropoda</taxon>
        <taxon>Hexapoda</taxon>
        <taxon>Insecta</taxon>
        <taxon>Pterygota</taxon>
        <taxon>Neoptera</taxon>
        <taxon>Endopterygota</taxon>
        <taxon>Lepidoptera</taxon>
        <taxon>Glossata</taxon>
        <taxon>Ditrysia</taxon>
        <taxon>Tineoidea</taxon>
        <taxon>Psychidae</taxon>
        <taxon>Oiketicinae</taxon>
        <taxon>Eumeta</taxon>
    </lineage>
</organism>
<keyword evidence="2" id="KW-1185">Reference proteome</keyword>
<sequence>MRLQCSLLESDVESHSLSPRQRINQLTDRGSCFFFYFNIALSSLPNNDLVPGDVARPNCGVCSSPLKGLTFCLFRSLLLNPVGVAIFYLNSNFRWEPARMPVRVRARAGGRQEFKCPTLVTTKTVAANTNIVDRRETYAARPADAAELMLVASQHSSFNLVGKFQSRFMEPPLIPQYLACNPRRAGPSVEALYGLVFFGMLCN</sequence>
<dbReference type="Proteomes" id="UP000299102">
    <property type="component" value="Unassembled WGS sequence"/>
</dbReference>
<accession>A0A4C1Z9F6</accession>